<organism evidence="3 4">
    <name type="scientific">Lactococcus lactis subsp. lactis</name>
    <name type="common">Streptococcus lactis</name>
    <dbReference type="NCBI Taxonomy" id="1360"/>
    <lineage>
        <taxon>Bacteria</taxon>
        <taxon>Bacillati</taxon>
        <taxon>Bacillota</taxon>
        <taxon>Bacilli</taxon>
        <taxon>Lactobacillales</taxon>
        <taxon>Streptococcaceae</taxon>
        <taxon>Lactococcus</taxon>
    </lineage>
</organism>
<proteinExistence type="inferred from homology"/>
<dbReference type="RefSeq" id="WP_058209171.1">
    <property type="nucleotide sequence ID" value="NZ_LKLP01000021.1"/>
</dbReference>
<evidence type="ECO:0000256" key="2">
    <source>
        <dbReference type="ARBA" id="ARBA00022801"/>
    </source>
</evidence>
<dbReference type="InterPro" id="IPR000801">
    <property type="entry name" value="Esterase-like"/>
</dbReference>
<dbReference type="InterPro" id="IPR029058">
    <property type="entry name" value="AB_hydrolase_fold"/>
</dbReference>
<dbReference type="PATRIC" id="fig|1360.106.peg.733"/>
<dbReference type="EMBL" id="LKLP01000021">
    <property type="protein sequence ID" value="KSU13934.1"/>
    <property type="molecule type" value="Genomic_DNA"/>
</dbReference>
<dbReference type="PANTHER" id="PTHR40841:SF2">
    <property type="entry name" value="SIDEROPHORE-DEGRADING ESTERASE (EUROFUNG)"/>
    <property type="match status" value="1"/>
</dbReference>
<dbReference type="AlphaFoldDB" id="A0A0V8DK31"/>
<keyword evidence="2 3" id="KW-0378">Hydrolase</keyword>
<comment type="caution">
    <text evidence="3">The sequence shown here is derived from an EMBL/GenBank/DDBJ whole genome shotgun (WGS) entry which is preliminary data.</text>
</comment>
<accession>A0A0V8DK31</accession>
<dbReference type="Proteomes" id="UP000054230">
    <property type="component" value="Unassembled WGS sequence"/>
</dbReference>
<dbReference type="Pfam" id="PF00756">
    <property type="entry name" value="Esterase"/>
    <property type="match status" value="1"/>
</dbReference>
<comment type="similarity">
    <text evidence="1">Belongs to the esterase D family.</text>
</comment>
<dbReference type="PANTHER" id="PTHR40841">
    <property type="entry name" value="SIDEROPHORE TRIACETYLFUSARININE C ESTERASE"/>
    <property type="match status" value="1"/>
</dbReference>
<reference evidence="4" key="1">
    <citation type="submission" date="2015-10" db="EMBL/GenBank/DDBJ databases">
        <title>Draft Genome Sequences of 11 Lactococcus lactis subspecies cremoris strains.</title>
        <authorList>
            <person name="Wels M."/>
            <person name="Backus L."/>
            <person name="Boekhorst J."/>
            <person name="Dijkstra A."/>
            <person name="Beerthuizen M."/>
            <person name="Kelly W."/>
            <person name="Siezen R."/>
            <person name="Bachmann H."/>
            <person name="Van Hijum S."/>
        </authorList>
    </citation>
    <scope>NUCLEOTIDE SEQUENCE [LARGE SCALE GENOMIC DNA]</scope>
    <source>
        <strain evidence="4">LMG8520</strain>
    </source>
</reference>
<dbReference type="Gene3D" id="3.40.50.1820">
    <property type="entry name" value="alpha/beta hydrolase"/>
    <property type="match status" value="1"/>
</dbReference>
<dbReference type="SUPFAM" id="SSF53474">
    <property type="entry name" value="alpha/beta-Hydrolases"/>
    <property type="match status" value="1"/>
</dbReference>
<evidence type="ECO:0000256" key="1">
    <source>
        <dbReference type="ARBA" id="ARBA00005622"/>
    </source>
</evidence>
<evidence type="ECO:0000313" key="4">
    <source>
        <dbReference type="Proteomes" id="UP000054230"/>
    </source>
</evidence>
<evidence type="ECO:0000313" key="3">
    <source>
        <dbReference type="EMBL" id="KSU13934.1"/>
    </source>
</evidence>
<sequence length="249" mass="28434">MKKVIKKIGEYYLDIYYPTVIAGGTKLPILYVLDGDAFALTISEAVKLQTRNSKKTGVKPMVIVGIGYHNSSPFDREKRFIDFTPPKIHEDNPADIRFGMPKGGGIDSFINTFIQIHEVIKNDFSIDKKHVGIFGHSLGGLCVLELLLREKISFLTDFLAVSPSLWWDKNEYFNKISLYDKSRLCKKRVIISVGSDEGDMVELSKQSFKLVTLSNFIKSCEHYIIEDENHMSVVFTVISRYLRWFSATF</sequence>
<gene>
    <name evidence="3" type="ORF">LMG8520_0393</name>
</gene>
<name>A0A0V8DK31_LACLL</name>
<dbReference type="InterPro" id="IPR052558">
    <property type="entry name" value="Siderophore_Hydrolase_D"/>
</dbReference>
<dbReference type="GO" id="GO:0016788">
    <property type="term" value="F:hydrolase activity, acting on ester bonds"/>
    <property type="evidence" value="ECO:0007669"/>
    <property type="project" value="TreeGrafter"/>
</dbReference>
<protein>
    <submittedName>
        <fullName evidence="3">Trilactone hydrolase (Bacillibactin) siderophore</fullName>
    </submittedName>
</protein>